<dbReference type="KEGG" id="hmn:HM131_16040"/>
<dbReference type="RefSeq" id="WP_085030711.1">
    <property type="nucleotide sequence ID" value="NZ_CP020772.1"/>
</dbReference>
<dbReference type="Gene3D" id="1.10.287.70">
    <property type="match status" value="1"/>
</dbReference>
<dbReference type="SUPFAM" id="SSF81324">
    <property type="entry name" value="Voltage-gated potassium channels"/>
    <property type="match status" value="1"/>
</dbReference>
<name>A0A1W5ZY82_9BACI</name>
<dbReference type="AlphaFoldDB" id="A0A1W5ZY82"/>
<dbReference type="InterPro" id="IPR013099">
    <property type="entry name" value="K_chnl_dom"/>
</dbReference>
<keyword evidence="1" id="KW-0812">Transmembrane</keyword>
<feature type="transmembrane region" description="Helical" evidence="1">
    <location>
        <begin position="84"/>
        <end position="103"/>
    </location>
</feature>
<accession>A0A1W5ZY82</accession>
<feature type="domain" description="Potassium channel" evidence="2">
    <location>
        <begin position="78"/>
        <end position="125"/>
    </location>
</feature>
<evidence type="ECO:0000313" key="3">
    <source>
        <dbReference type="EMBL" id="ARI78252.1"/>
    </source>
</evidence>
<organism evidence="3 4">
    <name type="scientific">Halobacillus mangrovi</name>
    <dbReference type="NCBI Taxonomy" id="402384"/>
    <lineage>
        <taxon>Bacteria</taxon>
        <taxon>Bacillati</taxon>
        <taxon>Bacillota</taxon>
        <taxon>Bacilli</taxon>
        <taxon>Bacillales</taxon>
        <taxon>Bacillaceae</taxon>
        <taxon>Halobacillus</taxon>
    </lineage>
</organism>
<dbReference type="OrthoDB" id="9813518at2"/>
<evidence type="ECO:0000256" key="1">
    <source>
        <dbReference type="SAM" id="Phobius"/>
    </source>
</evidence>
<evidence type="ECO:0000259" key="2">
    <source>
        <dbReference type="Pfam" id="PF07885"/>
    </source>
</evidence>
<sequence>MFTIFITSLCLILIAASLRQIFNSLEHDHKIFSFQVFLSILLLYMIIMTGFGMIYLCFITQGIPVYMDSSHTQPLPWMEEMGRSMYFSGMTLFTVGYGDMIPIGAGRWIVILEAMVGYSLPAALVIKVWQNVHHGER</sequence>
<gene>
    <name evidence="3" type="ORF">HM131_16040</name>
</gene>
<feature type="transmembrane region" description="Helical" evidence="1">
    <location>
        <begin position="35"/>
        <end position="63"/>
    </location>
</feature>
<proteinExistence type="predicted"/>
<protein>
    <recommendedName>
        <fullName evidence="2">Potassium channel domain-containing protein</fullName>
    </recommendedName>
</protein>
<dbReference type="Proteomes" id="UP000192527">
    <property type="component" value="Chromosome"/>
</dbReference>
<keyword evidence="1" id="KW-1133">Transmembrane helix</keyword>
<dbReference type="EMBL" id="CP020772">
    <property type="protein sequence ID" value="ARI78252.1"/>
    <property type="molecule type" value="Genomic_DNA"/>
</dbReference>
<keyword evidence="1" id="KW-0472">Membrane</keyword>
<evidence type="ECO:0000313" key="4">
    <source>
        <dbReference type="Proteomes" id="UP000192527"/>
    </source>
</evidence>
<reference evidence="3 4" key="1">
    <citation type="submission" date="2017-04" db="EMBL/GenBank/DDBJ databases">
        <title>The whole genome sequencing and assembly of Halobacillus mangrovi strain.</title>
        <authorList>
            <person name="Lee S.-J."/>
            <person name="Park M.-K."/>
            <person name="Kim J.-Y."/>
            <person name="Lee Y.-J."/>
            <person name="Yi H."/>
            <person name="Bahn Y.-S."/>
            <person name="Kim J.F."/>
            <person name="Lee D.-W."/>
        </authorList>
    </citation>
    <scope>NUCLEOTIDE SEQUENCE [LARGE SCALE GENOMIC DNA]</scope>
    <source>
        <strain evidence="3 4">KTB 131</strain>
    </source>
</reference>
<keyword evidence="4" id="KW-1185">Reference proteome</keyword>
<dbReference type="Pfam" id="PF07885">
    <property type="entry name" value="Ion_trans_2"/>
    <property type="match status" value="1"/>
</dbReference>
<dbReference type="STRING" id="402384.HM131_16040"/>